<dbReference type="PANTHER" id="PTHR38166:SF1">
    <property type="entry name" value="C2H2-TYPE DOMAIN-CONTAINING PROTEIN"/>
    <property type="match status" value="1"/>
</dbReference>
<feature type="compositionally biased region" description="Polar residues" evidence="1">
    <location>
        <begin position="282"/>
        <end position="292"/>
    </location>
</feature>
<name>A0ABR0H2J8_9PEZI</name>
<reference evidence="2 3" key="1">
    <citation type="journal article" date="2023" name="bioRxiv">
        <title>High-quality genome assemblies of four members of thePodospora anserinaspecies complex.</title>
        <authorList>
            <person name="Ament-Velasquez S.L."/>
            <person name="Vogan A.A."/>
            <person name="Wallerman O."/>
            <person name="Hartmann F."/>
            <person name="Gautier V."/>
            <person name="Silar P."/>
            <person name="Giraud T."/>
            <person name="Johannesson H."/>
        </authorList>
    </citation>
    <scope>NUCLEOTIDE SEQUENCE [LARGE SCALE GENOMIC DNA]</scope>
    <source>
        <strain evidence="2 3">CBS 411.78</strain>
    </source>
</reference>
<keyword evidence="3" id="KW-1185">Reference proteome</keyword>
<evidence type="ECO:0000313" key="2">
    <source>
        <dbReference type="EMBL" id="KAK4662248.1"/>
    </source>
</evidence>
<feature type="compositionally biased region" description="Low complexity" evidence="1">
    <location>
        <begin position="320"/>
        <end position="336"/>
    </location>
</feature>
<dbReference type="PANTHER" id="PTHR38166">
    <property type="entry name" value="C2H2-TYPE DOMAIN-CONTAINING PROTEIN-RELATED"/>
    <property type="match status" value="1"/>
</dbReference>
<proteinExistence type="predicted"/>
<feature type="region of interest" description="Disordered" evidence="1">
    <location>
        <begin position="282"/>
        <end position="365"/>
    </location>
</feature>
<evidence type="ECO:0008006" key="4">
    <source>
        <dbReference type="Google" id="ProtNLM"/>
    </source>
</evidence>
<comment type="caution">
    <text evidence="2">The sequence shown here is derived from an EMBL/GenBank/DDBJ whole genome shotgun (WGS) entry which is preliminary data.</text>
</comment>
<protein>
    <recommendedName>
        <fullName evidence="4">C2H2-type domain-containing protein</fullName>
    </recommendedName>
</protein>
<dbReference type="EMBL" id="JAFFHB010000009">
    <property type="protein sequence ID" value="KAK4662248.1"/>
    <property type="molecule type" value="Genomic_DNA"/>
</dbReference>
<dbReference type="Proteomes" id="UP001326199">
    <property type="component" value="Unassembled WGS sequence"/>
</dbReference>
<evidence type="ECO:0000256" key="1">
    <source>
        <dbReference type="SAM" id="MobiDB-lite"/>
    </source>
</evidence>
<sequence>MALSILGLTLQSLHKPKTFFIVDYKRDNGRKCLSRLFEWIISYVHISETKCWITEYPSPRLSSIMELSHFFRVPKQSPTQGHLADFTAKWTTWGSHTTCPVHLSFEASSILKGLACLSQIAEHSSLRQHHSYALSPRMRILGGSSKGINSRKGPYGLTNTLGCSSPPEIACVSNNHEEIFSWLQTLPSCLAVEFKLDPSFPNTSDLSAAHFLIDPRSNSDISSYSSEMTIDSYMLSISDTPSSEAQNLSCHMHSGRYQSLTGCLATLLYKVFMDQLSRNISVSSRPNATGKQPRNGCDSGHPQDGGDSTQVANGEAPNGSSVSRESAISSSEAPASQPLKRTRESDSNEDDTPDGRRPRRTKVQLGELLNSPKLLACPFWKLDCQKHRKCFKSELHTVSRVKQHLSRRHRPTFYCDRCMVIFPDKASHNRHLTQLCILDPNASLDGISHLQQWELSRRSNRSLSEQEQWFAICDILFPNQTRPMSAYMDHRLSEAICQFREFTQRQGRVIATRELHKSGVLRDISTSDSKNHQRSNDTASAATEAVIQGALGRALDLIFEDWLADAPVEALQRSELSSTEPNGLEVPNLVASSSSVADSGVTLVNNHTQLTQPEQPACSPHVAPLQDGAPVFLDAKGLSSEGALVVASNASLSQGFPEPTMINHTQPLDNTRAWEKDTNVTLDIDRHLLDIGVPIVGELALDTHVNRSPDWKGSTGSWEHTDMLNTVPCDEAGMGLFFDIQAFSNQQLF</sequence>
<accession>A0ABR0H2J8</accession>
<evidence type="ECO:0000313" key="3">
    <source>
        <dbReference type="Proteomes" id="UP001326199"/>
    </source>
</evidence>
<gene>
    <name evidence="2" type="ORF">QC763_701310</name>
</gene>
<dbReference type="GeneID" id="87935491"/>
<organism evidence="2 3">
    <name type="scientific">Podospora pseudopauciseta</name>
    <dbReference type="NCBI Taxonomy" id="2093780"/>
    <lineage>
        <taxon>Eukaryota</taxon>
        <taxon>Fungi</taxon>
        <taxon>Dikarya</taxon>
        <taxon>Ascomycota</taxon>
        <taxon>Pezizomycotina</taxon>
        <taxon>Sordariomycetes</taxon>
        <taxon>Sordariomycetidae</taxon>
        <taxon>Sordariales</taxon>
        <taxon>Podosporaceae</taxon>
        <taxon>Podospora</taxon>
    </lineage>
</organism>
<dbReference type="RefSeq" id="XP_062762214.1">
    <property type="nucleotide sequence ID" value="XM_062915148.1"/>
</dbReference>